<sequence length="597" mass="64969">MTSIRARSRALYSKPKSVDDESSRLQRYISALQVNPGRGSADLMPTPTRNSGLPFRRGGFRSLCEALDYAAHGETGLNFFDARGRMIGRLPYADLRTRAQRFARCLIGAGIARGERLVIVADTWPGFCVAFFGAQYAGVLPVPVAVPVGLGAKQSYIRQLRRQILAAGAIAVVAPDDLAEFAVTAAEGTWARFAGPMSLFEAMPEAAGELRPFGAGDRCYIQYSSGSTREPLGVDIRQDQLMANIDGSIARQQLDADDSGVSWLPLYHDMGLIGFVLAPMCAQRSVDLLAPRDFARRPMQWLSLISRRRATVTYSPTFGYDLVARRARQQLPEGIDLSCLKLAGIGADMIQPAVLRRFADAFAICGFDSRAFMPSYGMAEVCVGLSFGRRFSGFRTDLRDGREFVSCGQAMDGHRLQIRGDSGFALGEGSIGRIFAEGPSVMPGYFLKTEETAQVLKDGWLDTGDLGYWRDGELVVTGRAKDLIIVNGRNIWAQDIEWAVEGLPRLRRGDACAFSVSAEEREEVVVLVQGEPPDAADQDELVARVHQVVRESAAVDCRVVLIARRPGLPLTSSGKLSRVRARANYLAGLGAGLADGQ</sequence>
<dbReference type="AlphaFoldDB" id="A0A512NC25"/>
<evidence type="ECO:0000313" key="4">
    <source>
        <dbReference type="Proteomes" id="UP000321058"/>
    </source>
</evidence>
<dbReference type="GO" id="GO:0005886">
    <property type="term" value="C:plasma membrane"/>
    <property type="evidence" value="ECO:0007669"/>
    <property type="project" value="TreeGrafter"/>
</dbReference>
<evidence type="ECO:0000256" key="1">
    <source>
        <dbReference type="ARBA" id="ARBA00006432"/>
    </source>
</evidence>
<dbReference type="Proteomes" id="UP000321058">
    <property type="component" value="Unassembled WGS sequence"/>
</dbReference>
<gene>
    <name evidence="3" type="ORF">RSO01_36660</name>
</gene>
<feature type="domain" description="AMP-dependent synthetase/ligase" evidence="2">
    <location>
        <begin position="89"/>
        <end position="446"/>
    </location>
</feature>
<reference evidence="3 4" key="1">
    <citation type="submission" date="2019-07" db="EMBL/GenBank/DDBJ databases">
        <title>Whole genome shotgun sequence of Reyranella soli NBRC 108950.</title>
        <authorList>
            <person name="Hosoyama A."/>
            <person name="Uohara A."/>
            <person name="Ohji S."/>
            <person name="Ichikawa N."/>
        </authorList>
    </citation>
    <scope>NUCLEOTIDE SEQUENCE [LARGE SCALE GENOMIC DNA]</scope>
    <source>
        <strain evidence="3 4">NBRC 108950</strain>
    </source>
</reference>
<keyword evidence="4" id="KW-1185">Reference proteome</keyword>
<comment type="caution">
    <text evidence="3">The sequence shown here is derived from an EMBL/GenBank/DDBJ whole genome shotgun (WGS) entry which is preliminary data.</text>
</comment>
<dbReference type="GO" id="GO:0006633">
    <property type="term" value="P:fatty acid biosynthetic process"/>
    <property type="evidence" value="ECO:0007669"/>
    <property type="project" value="TreeGrafter"/>
</dbReference>
<dbReference type="PANTHER" id="PTHR22754">
    <property type="entry name" value="DISCO-INTERACTING PROTEIN 2 DIP2 -RELATED"/>
    <property type="match status" value="1"/>
</dbReference>
<dbReference type="PANTHER" id="PTHR22754:SF32">
    <property type="entry name" value="DISCO-INTERACTING PROTEIN 2"/>
    <property type="match status" value="1"/>
</dbReference>
<dbReference type="RefSeq" id="WP_218037377.1">
    <property type="nucleotide sequence ID" value="NZ_BKAJ01000066.1"/>
</dbReference>
<dbReference type="Gene3D" id="3.40.50.12780">
    <property type="entry name" value="N-terminal domain of ligase-like"/>
    <property type="match status" value="1"/>
</dbReference>
<proteinExistence type="inferred from homology"/>
<dbReference type="GO" id="GO:0070566">
    <property type="term" value="F:adenylyltransferase activity"/>
    <property type="evidence" value="ECO:0007669"/>
    <property type="project" value="TreeGrafter"/>
</dbReference>
<dbReference type="InterPro" id="IPR000873">
    <property type="entry name" value="AMP-dep_synth/lig_dom"/>
</dbReference>
<evidence type="ECO:0000259" key="2">
    <source>
        <dbReference type="Pfam" id="PF00501"/>
    </source>
</evidence>
<name>A0A512NC25_9HYPH</name>
<accession>A0A512NC25</accession>
<dbReference type="Gene3D" id="3.30.300.30">
    <property type="match status" value="1"/>
</dbReference>
<dbReference type="EMBL" id="BKAJ01000066">
    <property type="protein sequence ID" value="GEP56500.1"/>
    <property type="molecule type" value="Genomic_DNA"/>
</dbReference>
<dbReference type="SUPFAM" id="SSF56801">
    <property type="entry name" value="Acetyl-CoA synthetase-like"/>
    <property type="match status" value="1"/>
</dbReference>
<dbReference type="InterPro" id="IPR042099">
    <property type="entry name" value="ANL_N_sf"/>
</dbReference>
<dbReference type="NCBIfam" id="NF006624">
    <property type="entry name" value="PRK09192.1"/>
    <property type="match status" value="1"/>
</dbReference>
<dbReference type="Pfam" id="PF00501">
    <property type="entry name" value="AMP-binding"/>
    <property type="match status" value="1"/>
</dbReference>
<comment type="similarity">
    <text evidence="1">Belongs to the ATP-dependent AMP-binding enzyme family.</text>
</comment>
<organism evidence="3 4">
    <name type="scientific">Reyranella soli</name>
    <dbReference type="NCBI Taxonomy" id="1230389"/>
    <lineage>
        <taxon>Bacteria</taxon>
        <taxon>Pseudomonadati</taxon>
        <taxon>Pseudomonadota</taxon>
        <taxon>Alphaproteobacteria</taxon>
        <taxon>Hyphomicrobiales</taxon>
        <taxon>Reyranellaceae</taxon>
        <taxon>Reyranella</taxon>
    </lineage>
</organism>
<dbReference type="InterPro" id="IPR045851">
    <property type="entry name" value="AMP-bd_C_sf"/>
</dbReference>
<evidence type="ECO:0000313" key="3">
    <source>
        <dbReference type="EMBL" id="GEP56500.1"/>
    </source>
</evidence>
<protein>
    <submittedName>
        <fullName evidence="3">Acyl-CoA synthetase</fullName>
    </submittedName>
</protein>